<dbReference type="SUPFAM" id="SSF51735">
    <property type="entry name" value="NAD(P)-binding Rossmann-fold domains"/>
    <property type="match status" value="1"/>
</dbReference>
<evidence type="ECO:0000256" key="2">
    <source>
        <dbReference type="RuleBase" id="RU364082"/>
    </source>
</evidence>
<comment type="function">
    <text evidence="2">Catalyzes the reduction of dTDP-6-deoxy-L-lyxo-4-hexulose to yield dTDP-L-rhamnose.</text>
</comment>
<dbReference type="EMBL" id="MFJG01000017">
    <property type="protein sequence ID" value="OGG07092.1"/>
    <property type="molecule type" value="Genomic_DNA"/>
</dbReference>
<protein>
    <recommendedName>
        <fullName evidence="2">dTDP-4-dehydrorhamnose reductase</fullName>
        <ecNumber evidence="2">1.1.1.133</ecNumber>
    </recommendedName>
</protein>
<gene>
    <name evidence="4" type="ORF">A2872_02750</name>
</gene>
<dbReference type="EC" id="1.1.1.133" evidence="2"/>
<evidence type="ECO:0000259" key="3">
    <source>
        <dbReference type="Pfam" id="PF04321"/>
    </source>
</evidence>
<comment type="caution">
    <text evidence="4">The sequence shown here is derived from an EMBL/GenBank/DDBJ whole genome shotgun (WGS) entry which is preliminary data.</text>
</comment>
<dbReference type="InterPro" id="IPR029903">
    <property type="entry name" value="RmlD-like-bd"/>
</dbReference>
<organism evidence="4 5">
    <name type="scientific">Candidatus Gottesmanbacteria bacterium RIFCSPHIGHO2_01_FULL_42_12</name>
    <dbReference type="NCBI Taxonomy" id="1798377"/>
    <lineage>
        <taxon>Bacteria</taxon>
        <taxon>Candidatus Gottesmaniibacteriota</taxon>
    </lineage>
</organism>
<dbReference type="InterPro" id="IPR036291">
    <property type="entry name" value="NAD(P)-bd_dom_sf"/>
</dbReference>
<dbReference type="Gene3D" id="3.40.50.720">
    <property type="entry name" value="NAD(P)-binding Rossmann-like Domain"/>
    <property type="match status" value="1"/>
</dbReference>
<comment type="similarity">
    <text evidence="1 2">Belongs to the dTDP-4-dehydrorhamnose reductase family.</text>
</comment>
<evidence type="ECO:0000313" key="5">
    <source>
        <dbReference type="Proteomes" id="UP000178681"/>
    </source>
</evidence>
<comment type="pathway">
    <text evidence="2">Carbohydrate biosynthesis; dTDP-L-rhamnose biosynthesis.</text>
</comment>
<keyword evidence="2" id="KW-0560">Oxidoreductase</keyword>
<dbReference type="AlphaFoldDB" id="A0A1F5Z4Q0"/>
<dbReference type="Gene3D" id="3.90.25.10">
    <property type="entry name" value="UDP-galactose 4-epimerase, domain 1"/>
    <property type="match status" value="1"/>
</dbReference>
<dbReference type="STRING" id="1798377.A2872_02750"/>
<sequence>MRKIIVIGASGLVGSRFIELSKFKDSLLCPSAEDLDITNPNIVLPEADVIINFAAYTDVAQGENQRNDKDGLCWKLNVGGLRNLLDAAKKSFFVQISTDLVFSGEHGPYCEDDIAETNSEKVTWYGFTKGEGERLCQDHTILRLIYPVRAKYDQKLDYLRKPLALFDQGKLYPMFTDQQVSISFIDEVIFAIDKILEKKATGVFHAGSSDFTNPFELYSYLFEKARGVKAVVKPSLLDEFLKTAQNPVRYPKFGGLKVEETEKKLGIKFSPWKCIIDKLVEQGI</sequence>
<feature type="domain" description="RmlD-like substrate binding" evidence="3">
    <location>
        <begin position="3"/>
        <end position="281"/>
    </location>
</feature>
<proteinExistence type="inferred from homology"/>
<dbReference type="InterPro" id="IPR005913">
    <property type="entry name" value="dTDP_dehydrorham_reduct"/>
</dbReference>
<keyword evidence="2" id="KW-0521">NADP</keyword>
<dbReference type="Proteomes" id="UP000178681">
    <property type="component" value="Unassembled WGS sequence"/>
</dbReference>
<dbReference type="PANTHER" id="PTHR10491:SF4">
    <property type="entry name" value="METHIONINE ADENOSYLTRANSFERASE 2 SUBUNIT BETA"/>
    <property type="match status" value="1"/>
</dbReference>
<dbReference type="Pfam" id="PF04321">
    <property type="entry name" value="RmlD_sub_bind"/>
    <property type="match status" value="1"/>
</dbReference>
<dbReference type="UniPathway" id="UPA00124"/>
<dbReference type="GO" id="GO:0019305">
    <property type="term" value="P:dTDP-rhamnose biosynthetic process"/>
    <property type="evidence" value="ECO:0007669"/>
    <property type="project" value="UniProtKB-UniPathway"/>
</dbReference>
<dbReference type="GO" id="GO:0008831">
    <property type="term" value="F:dTDP-4-dehydrorhamnose reductase activity"/>
    <property type="evidence" value="ECO:0007669"/>
    <property type="project" value="UniProtKB-EC"/>
</dbReference>
<dbReference type="PANTHER" id="PTHR10491">
    <property type="entry name" value="DTDP-4-DEHYDRORHAMNOSE REDUCTASE"/>
    <property type="match status" value="1"/>
</dbReference>
<name>A0A1F5Z4Q0_9BACT</name>
<evidence type="ECO:0000313" key="4">
    <source>
        <dbReference type="EMBL" id="OGG07092.1"/>
    </source>
</evidence>
<evidence type="ECO:0000256" key="1">
    <source>
        <dbReference type="ARBA" id="ARBA00010944"/>
    </source>
</evidence>
<reference evidence="4 5" key="1">
    <citation type="journal article" date="2016" name="Nat. Commun.">
        <title>Thousands of microbial genomes shed light on interconnected biogeochemical processes in an aquifer system.</title>
        <authorList>
            <person name="Anantharaman K."/>
            <person name="Brown C.T."/>
            <person name="Hug L.A."/>
            <person name="Sharon I."/>
            <person name="Castelle C.J."/>
            <person name="Probst A.J."/>
            <person name="Thomas B.C."/>
            <person name="Singh A."/>
            <person name="Wilkins M.J."/>
            <person name="Karaoz U."/>
            <person name="Brodie E.L."/>
            <person name="Williams K.H."/>
            <person name="Hubbard S.S."/>
            <person name="Banfield J.F."/>
        </authorList>
    </citation>
    <scope>NUCLEOTIDE SEQUENCE [LARGE SCALE GENOMIC DNA]</scope>
</reference>
<accession>A0A1F5Z4Q0</accession>